<dbReference type="Pfam" id="PF17921">
    <property type="entry name" value="Integrase_H2C2"/>
    <property type="match status" value="1"/>
</dbReference>
<gene>
    <name evidence="7" type="ORF">ODALV1_LOCUS27781</name>
</gene>
<name>A0ABP1RZA3_9HEXA</name>
<dbReference type="InterPro" id="IPR041588">
    <property type="entry name" value="Integrase_H2C2"/>
</dbReference>
<keyword evidence="8" id="KW-1185">Reference proteome</keyword>
<dbReference type="CDD" id="cd01647">
    <property type="entry name" value="RT_LTR"/>
    <property type="match status" value="1"/>
</dbReference>
<feature type="compositionally biased region" description="Low complexity" evidence="3">
    <location>
        <begin position="194"/>
        <end position="214"/>
    </location>
</feature>
<dbReference type="SUPFAM" id="SSF53098">
    <property type="entry name" value="Ribonuclease H-like"/>
    <property type="match status" value="1"/>
</dbReference>
<dbReference type="InterPro" id="IPR050951">
    <property type="entry name" value="Retrovirus_Pol_polyprotein"/>
</dbReference>
<dbReference type="EMBL" id="CAXLJM020000124">
    <property type="protein sequence ID" value="CAL8139314.1"/>
    <property type="molecule type" value="Genomic_DNA"/>
</dbReference>
<dbReference type="CDD" id="cd09274">
    <property type="entry name" value="RNase_HI_RT_Ty3"/>
    <property type="match status" value="1"/>
</dbReference>
<evidence type="ECO:0000259" key="4">
    <source>
        <dbReference type="PROSITE" id="PS50175"/>
    </source>
</evidence>
<dbReference type="PANTHER" id="PTHR37984:SF9">
    <property type="entry name" value="INTEGRASE CATALYTIC DOMAIN-CONTAINING PROTEIN"/>
    <property type="match status" value="1"/>
</dbReference>
<dbReference type="Pfam" id="PF00078">
    <property type="entry name" value="RVT_1"/>
    <property type="match status" value="1"/>
</dbReference>
<dbReference type="InterPro" id="IPR001584">
    <property type="entry name" value="Integrase_cat-core"/>
</dbReference>
<dbReference type="PROSITE" id="PS50878">
    <property type="entry name" value="RT_POL"/>
    <property type="match status" value="1"/>
</dbReference>
<dbReference type="SUPFAM" id="SSF50630">
    <property type="entry name" value="Acid proteases"/>
    <property type="match status" value="1"/>
</dbReference>
<evidence type="ECO:0000313" key="7">
    <source>
        <dbReference type="EMBL" id="CAL8139314.1"/>
    </source>
</evidence>
<feature type="compositionally biased region" description="Basic and acidic residues" evidence="3">
    <location>
        <begin position="1290"/>
        <end position="1299"/>
    </location>
</feature>
<dbReference type="SUPFAM" id="SSF56672">
    <property type="entry name" value="DNA/RNA polymerases"/>
    <property type="match status" value="1"/>
</dbReference>
<dbReference type="PROSITE" id="PS50994">
    <property type="entry name" value="INTEGRASE"/>
    <property type="match status" value="1"/>
</dbReference>
<dbReference type="PROSITE" id="PS50175">
    <property type="entry name" value="ASP_PROT_RETROV"/>
    <property type="match status" value="1"/>
</dbReference>
<comment type="caution">
    <text evidence="7">The sequence shown here is derived from an EMBL/GenBank/DDBJ whole genome shotgun (WGS) entry which is preliminary data.</text>
</comment>
<dbReference type="Proteomes" id="UP001642540">
    <property type="component" value="Unassembled WGS sequence"/>
</dbReference>
<accession>A0ABP1RZA3</accession>
<dbReference type="InterPro" id="IPR021109">
    <property type="entry name" value="Peptidase_aspartic_dom_sf"/>
</dbReference>
<feature type="region of interest" description="Disordered" evidence="3">
    <location>
        <begin position="1266"/>
        <end position="1313"/>
    </location>
</feature>
<organism evidence="7 8">
    <name type="scientific">Orchesella dallaii</name>
    <dbReference type="NCBI Taxonomy" id="48710"/>
    <lineage>
        <taxon>Eukaryota</taxon>
        <taxon>Metazoa</taxon>
        <taxon>Ecdysozoa</taxon>
        <taxon>Arthropoda</taxon>
        <taxon>Hexapoda</taxon>
        <taxon>Collembola</taxon>
        <taxon>Entomobryomorpha</taxon>
        <taxon>Entomobryoidea</taxon>
        <taxon>Orchesellidae</taxon>
        <taxon>Orchesellinae</taxon>
        <taxon>Orchesella</taxon>
    </lineage>
</organism>
<dbReference type="InterPro" id="IPR012337">
    <property type="entry name" value="RNaseH-like_sf"/>
</dbReference>
<dbReference type="PANTHER" id="PTHR37984">
    <property type="entry name" value="PROTEIN CBG26694"/>
    <property type="match status" value="1"/>
</dbReference>
<evidence type="ECO:0000259" key="6">
    <source>
        <dbReference type="PROSITE" id="PS50994"/>
    </source>
</evidence>
<dbReference type="Gene3D" id="3.30.420.10">
    <property type="entry name" value="Ribonuclease H-like superfamily/Ribonuclease H"/>
    <property type="match status" value="1"/>
</dbReference>
<dbReference type="InterPro" id="IPR043502">
    <property type="entry name" value="DNA/RNA_pol_sf"/>
</dbReference>
<dbReference type="InterPro" id="IPR000477">
    <property type="entry name" value="RT_dom"/>
</dbReference>
<evidence type="ECO:0000259" key="5">
    <source>
        <dbReference type="PROSITE" id="PS50878"/>
    </source>
</evidence>
<dbReference type="Gene3D" id="3.10.10.10">
    <property type="entry name" value="HIV Type 1 Reverse Transcriptase, subunit A, domain 1"/>
    <property type="match status" value="1"/>
</dbReference>
<dbReference type="InterPro" id="IPR001995">
    <property type="entry name" value="Peptidase_A2_cat"/>
</dbReference>
<dbReference type="InterPro" id="IPR036397">
    <property type="entry name" value="RNaseH_sf"/>
</dbReference>
<proteinExistence type="predicted"/>
<feature type="domain" description="Reverse transcriptase" evidence="5">
    <location>
        <begin position="473"/>
        <end position="650"/>
    </location>
</feature>
<dbReference type="Pfam" id="PF17919">
    <property type="entry name" value="RT_RNaseH_2"/>
    <property type="match status" value="1"/>
</dbReference>
<reference evidence="7 8" key="1">
    <citation type="submission" date="2024-08" db="EMBL/GenBank/DDBJ databases">
        <authorList>
            <person name="Cucini C."/>
            <person name="Frati F."/>
        </authorList>
    </citation>
    <scope>NUCLEOTIDE SEQUENCE [LARGE SCALE GENOMIC DNA]</scope>
</reference>
<dbReference type="InterPro" id="IPR041577">
    <property type="entry name" value="RT_RNaseH_2"/>
</dbReference>
<dbReference type="Gene3D" id="1.10.340.70">
    <property type="match status" value="1"/>
</dbReference>
<dbReference type="InterPro" id="IPR043128">
    <property type="entry name" value="Rev_trsase/Diguanyl_cyclase"/>
</dbReference>
<evidence type="ECO:0000313" key="8">
    <source>
        <dbReference type="Proteomes" id="UP001642540"/>
    </source>
</evidence>
<keyword evidence="2" id="KW-0378">Hydrolase</keyword>
<evidence type="ECO:0000256" key="1">
    <source>
        <dbReference type="ARBA" id="ARBA00012493"/>
    </source>
</evidence>
<feature type="compositionally biased region" description="Acidic residues" evidence="3">
    <location>
        <begin position="1269"/>
        <end position="1279"/>
    </location>
</feature>
<feature type="domain" description="Integrase catalytic" evidence="6">
    <location>
        <begin position="1023"/>
        <end position="1190"/>
    </location>
</feature>
<dbReference type="EC" id="2.7.7.49" evidence="1"/>
<dbReference type="Gene3D" id="3.30.70.270">
    <property type="match status" value="2"/>
</dbReference>
<protein>
    <recommendedName>
        <fullName evidence="1">RNA-directed DNA polymerase</fullName>
        <ecNumber evidence="1">2.7.7.49</ecNumber>
    </recommendedName>
</protein>
<sequence>MSKDTPLGTFNPPEKFSFEPRDWLFWKQRFQRFRQLTKLDKEAEELQINALIYSMGEKADEILASFNLAAADATKFDKVIAAFETYYIGKRNIVYERARFGLRSQEEGETIESYLTSLHTLAEYCNYGALKDELVRDRIVLGVRDKKLSEKLMLMEALDLTKAVSLCKQWEAVKRQQGDLKGEGKTQSLDSVGKKQGSSNNKKGQSQPQSSSSSDPAEKKQRPCKFCNKNHEWKKEKCPAYGKTCAKCGGSNHFAACCRKQQSGDTKHQPSSSMNNVTDSTECSFVIGTINEIETEPGNSRSKKWTALISVDEKPIDFKLDSGADVTAIPYYLFRKTWRQRRLTPPDRRLTGPDGTALAVVGTVYSSLRNGENEMKQKVYVIKGLEKPLLGLKACEELQLVKRLNSVTSDPDMTDVKPKEEFPQLFTGLGKIDTPYTIKLRDGARPHAIFSPRRVPIPLMEKVKGKLENLVREGVIEPVDEPSEWCAALVTVPKPNGEIRICADLTALNHSVERELHPMPVVDHTLGQLAGAKIFSRLDANSGFYQILLSPECRNLTTFMTPFGRFRYKRLPFGISSAPEHFQKRMMEILKDIPGVVIHVDDILVFGSTKKQHDERLRTVLRKLKEAGVTLNAEKCLFGVSEVKFLGHNLREGIVEPDPEKVKAISERSHPTDVTEIKRFLGMTNFLGRFIPHLSTVSKPLYELTQRDREFLWGPEQDRAFTEVKKILTSDPSLAMYDHSKKTIVSSDASSYGLGSVLLQQQADGNWKAVAFASRTMTSAEQRYAQIEKEALAMTWACERFRDYLMGKEFVIQTDHKPLLPIMTSKSIDDLSPRLQRFRIRLMRYTFSVVYVPGKELVTADALSRQPLKETGSNELEEDVKAFVCQVIEGLPVTDEKLSEIWRAQVDDPIINQVMKLCMTSWPEKSGKLNEELHKYWNVRDTLSVHNGLLLKDTRIVIPRCLQEEILGKIHDGHFGVVKCRARARATCWWPGVSEDIAEVVRRCPVCVQERKERKEPLMPLEFPSRPWQRLGMDLFKSHGRWFILVVDYFSRYPEIAELKNLSTASVTQFLKSIFARHGVPEEVISDNGPQFHPVKTSPFRTFAKEYGFIHTTSSPHYPQSNGFVENGVKIAKNLLTKNEDWFKALLEYRATPLSNGYSPAELLMGRRIRSTLPMEPARLIPRDVNKEVLFEKEEQRRFRQKMDYDKRHGVVVKEEFTPGEIVWIKDLRSWGTVRNAADTPRSFFVDTSRGEFRRNSSHLTRAYRTSVPEDEPEIEDTQSEVPVVPSPERNAEIPEREYSTAITPPMVTRSGRHLKPRRRLIEEI</sequence>
<evidence type="ECO:0000256" key="2">
    <source>
        <dbReference type="ARBA" id="ARBA00022801"/>
    </source>
</evidence>
<feature type="region of interest" description="Disordered" evidence="3">
    <location>
        <begin position="178"/>
        <end position="222"/>
    </location>
</feature>
<evidence type="ECO:0000256" key="3">
    <source>
        <dbReference type="SAM" id="MobiDB-lite"/>
    </source>
</evidence>
<dbReference type="Pfam" id="PF00665">
    <property type="entry name" value="rve"/>
    <property type="match status" value="1"/>
</dbReference>
<feature type="domain" description="Peptidase A2" evidence="4">
    <location>
        <begin position="316"/>
        <end position="355"/>
    </location>
</feature>